<dbReference type="EMBL" id="OV651828">
    <property type="protein sequence ID" value="CAH1104264.1"/>
    <property type="molecule type" value="Genomic_DNA"/>
</dbReference>
<evidence type="ECO:0000313" key="1">
    <source>
        <dbReference type="EMBL" id="CAH1104264.1"/>
    </source>
</evidence>
<name>A0A9P0CLB9_9CUCU</name>
<dbReference type="OrthoDB" id="6748443at2759"/>
<dbReference type="Proteomes" id="UP001153636">
    <property type="component" value="Chromosome 16"/>
</dbReference>
<sequence length="111" mass="12532">MKRLLTIEKDQTVLNNLHNALKDSTRRLGLEKSTTIHLRGMDADTTLEDIKQSIIEITGKWKDNNKISELRPLSNDILAAILTLKSNDPDKILKEGSLRVGLVKCIGLRRD</sequence>
<dbReference type="AlphaFoldDB" id="A0A9P0CLB9"/>
<proteinExistence type="predicted"/>
<gene>
    <name evidence="1" type="ORF">PSYICH_LOCUS5113</name>
</gene>
<protein>
    <submittedName>
        <fullName evidence="1">Uncharacterized protein</fullName>
    </submittedName>
</protein>
<accession>A0A9P0CLB9</accession>
<reference evidence="1" key="1">
    <citation type="submission" date="2022-01" db="EMBL/GenBank/DDBJ databases">
        <authorList>
            <person name="King R."/>
        </authorList>
    </citation>
    <scope>NUCLEOTIDE SEQUENCE</scope>
</reference>
<organism evidence="1 2">
    <name type="scientific">Psylliodes chrysocephalus</name>
    <dbReference type="NCBI Taxonomy" id="3402493"/>
    <lineage>
        <taxon>Eukaryota</taxon>
        <taxon>Metazoa</taxon>
        <taxon>Ecdysozoa</taxon>
        <taxon>Arthropoda</taxon>
        <taxon>Hexapoda</taxon>
        <taxon>Insecta</taxon>
        <taxon>Pterygota</taxon>
        <taxon>Neoptera</taxon>
        <taxon>Endopterygota</taxon>
        <taxon>Coleoptera</taxon>
        <taxon>Polyphaga</taxon>
        <taxon>Cucujiformia</taxon>
        <taxon>Chrysomeloidea</taxon>
        <taxon>Chrysomelidae</taxon>
        <taxon>Galerucinae</taxon>
        <taxon>Alticini</taxon>
        <taxon>Psylliodes</taxon>
    </lineage>
</organism>
<keyword evidence="2" id="KW-1185">Reference proteome</keyword>
<evidence type="ECO:0000313" key="2">
    <source>
        <dbReference type="Proteomes" id="UP001153636"/>
    </source>
</evidence>